<dbReference type="Proteomes" id="UP000308730">
    <property type="component" value="Unassembled WGS sequence"/>
</dbReference>
<evidence type="ECO:0008006" key="4">
    <source>
        <dbReference type="Google" id="ProtNLM"/>
    </source>
</evidence>
<dbReference type="EMBL" id="SGPM01000168">
    <property type="protein sequence ID" value="THH28611.1"/>
    <property type="molecule type" value="Genomic_DNA"/>
</dbReference>
<evidence type="ECO:0000313" key="3">
    <source>
        <dbReference type="Proteomes" id="UP000308730"/>
    </source>
</evidence>
<feature type="compositionally biased region" description="Basic and acidic residues" evidence="1">
    <location>
        <begin position="49"/>
        <end position="69"/>
    </location>
</feature>
<feature type="region of interest" description="Disordered" evidence="1">
    <location>
        <begin position="44"/>
        <end position="161"/>
    </location>
</feature>
<evidence type="ECO:0000313" key="2">
    <source>
        <dbReference type="EMBL" id="THH28611.1"/>
    </source>
</evidence>
<evidence type="ECO:0000256" key="1">
    <source>
        <dbReference type="SAM" id="MobiDB-lite"/>
    </source>
</evidence>
<feature type="compositionally biased region" description="Low complexity" evidence="1">
    <location>
        <begin position="144"/>
        <end position="161"/>
    </location>
</feature>
<reference evidence="2 3" key="1">
    <citation type="submission" date="2019-02" db="EMBL/GenBank/DDBJ databases">
        <title>Genome sequencing of the rare red list fungi Antrodiella citrinella (Flaviporus citrinellus).</title>
        <authorList>
            <person name="Buettner E."/>
            <person name="Kellner H."/>
        </authorList>
    </citation>
    <scope>NUCLEOTIDE SEQUENCE [LARGE SCALE GENOMIC DNA]</scope>
    <source>
        <strain evidence="2 3">DSM 108506</strain>
    </source>
</reference>
<organism evidence="2 3">
    <name type="scientific">Antrodiella citrinella</name>
    <dbReference type="NCBI Taxonomy" id="2447956"/>
    <lineage>
        <taxon>Eukaryota</taxon>
        <taxon>Fungi</taxon>
        <taxon>Dikarya</taxon>
        <taxon>Basidiomycota</taxon>
        <taxon>Agaricomycotina</taxon>
        <taxon>Agaricomycetes</taxon>
        <taxon>Polyporales</taxon>
        <taxon>Steccherinaceae</taxon>
        <taxon>Antrodiella</taxon>
    </lineage>
</organism>
<protein>
    <recommendedName>
        <fullName evidence="4">CsbD-like domain-containing protein</fullName>
    </recommendedName>
</protein>
<dbReference type="AlphaFoldDB" id="A0A4S4MTZ3"/>
<feature type="compositionally biased region" description="Low complexity" evidence="1">
    <location>
        <begin position="117"/>
        <end position="136"/>
    </location>
</feature>
<name>A0A4S4MTZ3_9APHY</name>
<dbReference type="OrthoDB" id="2590867at2759"/>
<feature type="compositionally biased region" description="Polar residues" evidence="1">
    <location>
        <begin position="73"/>
        <end position="90"/>
    </location>
</feature>
<keyword evidence="3" id="KW-1185">Reference proteome</keyword>
<sequence>MSSGASNAGSNLGQKVKGAFETAHGLGETVRGGTLDFIDSAVGHGKRHNATDRGAQETEEGIARMEHGKAGANATTPVPQPGQTADNSTHPGAPGNEKPHGGVTSALHGAGYGPSMGTGTTNNVAGGAGATNNVASGGAGYGSSTGTSAGANTGTNSGTAV</sequence>
<comment type="caution">
    <text evidence="2">The sequence shown here is derived from an EMBL/GenBank/DDBJ whole genome shotgun (WGS) entry which is preliminary data.</text>
</comment>
<proteinExistence type="predicted"/>
<gene>
    <name evidence="2" type="ORF">EUX98_g5585</name>
</gene>
<accession>A0A4S4MTZ3</accession>